<accession>A0A9Q3FRW9</accession>
<reference evidence="1" key="1">
    <citation type="submission" date="2021-03" db="EMBL/GenBank/DDBJ databases">
        <title>Draft genome sequence of rust myrtle Austropuccinia psidii MF-1, a brazilian biotype.</title>
        <authorList>
            <person name="Quecine M.C."/>
            <person name="Pachon D.M.R."/>
            <person name="Bonatelli M.L."/>
            <person name="Correr F.H."/>
            <person name="Franceschini L.M."/>
            <person name="Leite T.F."/>
            <person name="Margarido G.R.A."/>
            <person name="Almeida C.A."/>
            <person name="Ferrarezi J.A."/>
            <person name="Labate C.A."/>
        </authorList>
    </citation>
    <scope>NUCLEOTIDE SEQUENCE</scope>
    <source>
        <strain evidence="1">MF-1</strain>
    </source>
</reference>
<gene>
    <name evidence="1" type="ORF">O181_083202</name>
</gene>
<keyword evidence="2" id="KW-1185">Reference proteome</keyword>
<organism evidence="1 2">
    <name type="scientific">Austropuccinia psidii MF-1</name>
    <dbReference type="NCBI Taxonomy" id="1389203"/>
    <lineage>
        <taxon>Eukaryota</taxon>
        <taxon>Fungi</taxon>
        <taxon>Dikarya</taxon>
        <taxon>Basidiomycota</taxon>
        <taxon>Pucciniomycotina</taxon>
        <taxon>Pucciniomycetes</taxon>
        <taxon>Pucciniales</taxon>
        <taxon>Sphaerophragmiaceae</taxon>
        <taxon>Austropuccinia</taxon>
    </lineage>
</organism>
<protein>
    <submittedName>
        <fullName evidence="1">Uncharacterized protein</fullName>
    </submittedName>
</protein>
<dbReference type="AlphaFoldDB" id="A0A9Q3FRW9"/>
<dbReference type="EMBL" id="AVOT02048241">
    <property type="protein sequence ID" value="MBW0543487.1"/>
    <property type="molecule type" value="Genomic_DNA"/>
</dbReference>
<evidence type="ECO:0000313" key="2">
    <source>
        <dbReference type="Proteomes" id="UP000765509"/>
    </source>
</evidence>
<comment type="caution">
    <text evidence="1">The sequence shown here is derived from an EMBL/GenBank/DDBJ whole genome shotgun (WGS) entry which is preliminary data.</text>
</comment>
<sequence>MNFNCFSTHDYVDPDDPLTKPHPGFEIEQQNCQISILQQQLQQSQTAYQDIVEKINSLEVDKQKKASKSKIPPLKLYKSSKLPVKKSDNCLHKSNPYQLIKPNTPPDFQYTKALLSKLGIHQWAPNLEEASDTLYNEACQISAIQSFCKVAIGGAYEHMNINLRYLNGTKLLHDTYNYYVHYYMAQRFEKEMKEGGKHRKDQEKGAIQLSRKRLCDIRYKFGVANNFPKRYLKVLAKRDAHSNDEDISKNTYKIKKLVFRSNNANKFMR</sequence>
<evidence type="ECO:0000313" key="1">
    <source>
        <dbReference type="EMBL" id="MBW0543487.1"/>
    </source>
</evidence>
<proteinExistence type="predicted"/>
<dbReference type="Proteomes" id="UP000765509">
    <property type="component" value="Unassembled WGS sequence"/>
</dbReference>
<name>A0A9Q3FRW9_9BASI</name>